<reference evidence="4" key="1">
    <citation type="submission" date="2019-08" db="EMBL/GenBank/DDBJ databases">
        <authorList>
            <person name="Kucharzyk K."/>
            <person name="Murdoch R.W."/>
            <person name="Higgins S."/>
            <person name="Loffler F."/>
        </authorList>
    </citation>
    <scope>NUCLEOTIDE SEQUENCE</scope>
</reference>
<protein>
    <recommendedName>
        <fullName evidence="3">Sporulation membrane protein YtrI C-terminal domain-containing protein</fullName>
    </recommendedName>
</protein>
<accession>A0A645I012</accession>
<keyword evidence="2" id="KW-0472">Membrane</keyword>
<evidence type="ECO:0000256" key="1">
    <source>
        <dbReference type="SAM" id="Coils"/>
    </source>
</evidence>
<dbReference type="AlphaFoldDB" id="A0A645I012"/>
<comment type="caution">
    <text evidence="4">The sequence shown here is derived from an EMBL/GenBank/DDBJ whole genome shotgun (WGS) entry which is preliminary data.</text>
</comment>
<evidence type="ECO:0000259" key="3">
    <source>
        <dbReference type="Pfam" id="PF26347"/>
    </source>
</evidence>
<gene>
    <name evidence="4" type="ORF">SDC9_191747</name>
</gene>
<keyword evidence="2" id="KW-1133">Transmembrane helix</keyword>
<evidence type="ECO:0000313" key="4">
    <source>
        <dbReference type="EMBL" id="MPN44186.1"/>
    </source>
</evidence>
<organism evidence="4">
    <name type="scientific">bioreactor metagenome</name>
    <dbReference type="NCBI Taxonomy" id="1076179"/>
    <lineage>
        <taxon>unclassified sequences</taxon>
        <taxon>metagenomes</taxon>
        <taxon>ecological metagenomes</taxon>
    </lineage>
</organism>
<feature type="domain" description="Sporulation membrane protein YtrI C-terminal" evidence="3">
    <location>
        <begin position="72"/>
        <end position="149"/>
    </location>
</feature>
<dbReference type="EMBL" id="VSSQ01103111">
    <property type="protein sequence ID" value="MPN44186.1"/>
    <property type="molecule type" value="Genomic_DNA"/>
</dbReference>
<evidence type="ECO:0000256" key="2">
    <source>
        <dbReference type="SAM" id="Phobius"/>
    </source>
</evidence>
<feature type="transmembrane region" description="Helical" evidence="2">
    <location>
        <begin position="9"/>
        <end position="34"/>
    </location>
</feature>
<dbReference type="Pfam" id="PF26347">
    <property type="entry name" value="YtrI_sporulation"/>
    <property type="match status" value="1"/>
</dbReference>
<feature type="coiled-coil region" evidence="1">
    <location>
        <begin position="36"/>
        <end position="91"/>
    </location>
</feature>
<keyword evidence="1" id="KW-0175">Coiled coil</keyword>
<dbReference type="InterPro" id="IPR058620">
    <property type="entry name" value="YtrI_C"/>
</dbReference>
<proteinExistence type="predicted"/>
<sequence length="151" mass="17897">MDKVKRDRYFFFLVTGFILGGLIGILSFSTFISYRIDQYHHKIKTLESEIADKSARLEKLEEVINKKKLVVKEIEVTIENEEDEIAKITLQKHIKEKLDKFIGKEVNKLDGDMLWEVIDKRIMKIKDKEYKLKVSKLMIAETIHIWVQVQQ</sequence>
<keyword evidence="2" id="KW-0812">Transmembrane</keyword>
<name>A0A645I012_9ZZZZ</name>